<organism evidence="1 2">
    <name type="scientific">Caerostris darwini</name>
    <dbReference type="NCBI Taxonomy" id="1538125"/>
    <lineage>
        <taxon>Eukaryota</taxon>
        <taxon>Metazoa</taxon>
        <taxon>Ecdysozoa</taxon>
        <taxon>Arthropoda</taxon>
        <taxon>Chelicerata</taxon>
        <taxon>Arachnida</taxon>
        <taxon>Araneae</taxon>
        <taxon>Araneomorphae</taxon>
        <taxon>Entelegynae</taxon>
        <taxon>Araneoidea</taxon>
        <taxon>Araneidae</taxon>
        <taxon>Caerostris</taxon>
    </lineage>
</organism>
<comment type="caution">
    <text evidence="1">The sequence shown here is derived from an EMBL/GenBank/DDBJ whole genome shotgun (WGS) entry which is preliminary data.</text>
</comment>
<evidence type="ECO:0000313" key="1">
    <source>
        <dbReference type="EMBL" id="GIX67449.1"/>
    </source>
</evidence>
<accession>A0AAV4M4Z9</accession>
<keyword evidence="2" id="KW-1185">Reference proteome</keyword>
<evidence type="ECO:0000313" key="2">
    <source>
        <dbReference type="Proteomes" id="UP001054837"/>
    </source>
</evidence>
<reference evidence="1 2" key="1">
    <citation type="submission" date="2021-06" db="EMBL/GenBank/DDBJ databases">
        <title>Caerostris darwini draft genome.</title>
        <authorList>
            <person name="Kono N."/>
            <person name="Arakawa K."/>
        </authorList>
    </citation>
    <scope>NUCLEOTIDE SEQUENCE [LARGE SCALE GENOMIC DNA]</scope>
</reference>
<gene>
    <name evidence="1" type="ORF">CDAR_110371</name>
</gene>
<proteinExistence type="predicted"/>
<name>A0AAV4M4Z9_9ARAC</name>
<dbReference type="AlphaFoldDB" id="A0AAV4M4Z9"/>
<dbReference type="EMBL" id="BPLQ01000096">
    <property type="protein sequence ID" value="GIX67449.1"/>
    <property type="molecule type" value="Genomic_DNA"/>
</dbReference>
<protein>
    <submittedName>
        <fullName evidence="1">Uncharacterized protein</fullName>
    </submittedName>
</protein>
<dbReference type="Proteomes" id="UP001054837">
    <property type="component" value="Unassembled WGS sequence"/>
</dbReference>
<sequence>MCKKKQNEMRSRAMLFRKGKLSAPKLAGWKLRPLEKSVTAADLLISAVTIQCSHEYLKHLLFNNLSQVFSIPLTELKIKINSLGTQVALRNKSQS</sequence>